<keyword evidence="3" id="KW-1185">Reference proteome</keyword>
<dbReference type="EMBL" id="PPTA01000008">
    <property type="protein sequence ID" value="TFB01626.1"/>
    <property type="molecule type" value="Genomic_DNA"/>
</dbReference>
<evidence type="ECO:0000259" key="1">
    <source>
        <dbReference type="Pfam" id="PF20150"/>
    </source>
</evidence>
<evidence type="ECO:0000313" key="3">
    <source>
        <dbReference type="Proteomes" id="UP001642720"/>
    </source>
</evidence>
<gene>
    <name evidence="2" type="ORF">CCMA1212_006332</name>
</gene>
<reference evidence="2 3" key="1">
    <citation type="submission" date="2018-01" db="EMBL/GenBank/DDBJ databases">
        <title>Genome characterization of the sugarcane-associated fungus Trichoderma ghanense CCMA-1212 and their application in lignocelulose bioconversion.</title>
        <authorList>
            <person name="Steindorff A.S."/>
            <person name="Mendes T.D."/>
            <person name="Vilela E.S.D."/>
            <person name="Rodrigues D.S."/>
            <person name="Formighieri E.F."/>
            <person name="Melo I.S."/>
            <person name="Favaro L.C.L."/>
        </authorList>
    </citation>
    <scope>NUCLEOTIDE SEQUENCE [LARGE SCALE GENOMIC DNA]</scope>
    <source>
        <strain evidence="2 3">CCMA-1212</strain>
    </source>
</reference>
<name>A0ABY2H0U8_9HYPO</name>
<proteinExistence type="predicted"/>
<dbReference type="PANTHER" id="PTHR35910:SF1">
    <property type="entry name" value="2EXR DOMAIN-CONTAINING PROTEIN"/>
    <property type="match status" value="1"/>
</dbReference>
<feature type="domain" description="2EXR" evidence="1">
    <location>
        <begin position="4"/>
        <end position="114"/>
    </location>
</feature>
<evidence type="ECO:0000313" key="2">
    <source>
        <dbReference type="EMBL" id="TFB01626.1"/>
    </source>
</evidence>
<comment type="caution">
    <text evidence="2">The sequence shown here is derived from an EMBL/GenBank/DDBJ whole genome shotgun (WGS) entry which is preliminary data.</text>
</comment>
<dbReference type="RefSeq" id="XP_073557827.1">
    <property type="nucleotide sequence ID" value="XM_073703561.1"/>
</dbReference>
<dbReference type="Pfam" id="PF20150">
    <property type="entry name" value="2EXR"/>
    <property type="match status" value="1"/>
</dbReference>
<dbReference type="GeneID" id="300578011"/>
<dbReference type="Proteomes" id="UP001642720">
    <property type="component" value="Unassembled WGS sequence"/>
</dbReference>
<protein>
    <recommendedName>
        <fullName evidence="1">2EXR domain-containing protein</fullName>
    </recommendedName>
</protein>
<accession>A0ABY2H0U8</accession>
<dbReference type="PANTHER" id="PTHR35910">
    <property type="entry name" value="2EXR DOMAIN-CONTAINING PROTEIN"/>
    <property type="match status" value="1"/>
</dbReference>
<dbReference type="InterPro" id="IPR045518">
    <property type="entry name" value="2EXR"/>
</dbReference>
<sequence length="362" mass="41028">MSEFHRFGNLPCELRLQIWELALIPTCRDRPGIQFFSVTNHKKDGDELKPLRVQCNLGSECSTGHGSRYCLAASKLGSGEDVGHSWTGNNNPSAYLLNHGLFNACPESRKVAEKAYGIGAWEKALAGVQTPITRGPGPLYGYACVPFVSSRNGEEWRFPVHPNSDLVCLQPLNPNTICLNRRFMEDLCMVRWDRGLRGFRNLAIEYDPSWRLGLEQNRLKFSSLYRLFSEQSSRGFFLRALLFVDENELRRPNVSLLWLVDYTLKRKGASAVTAQGQVFYGTGRNFVEVDNGTIRCYSTGELGSALEFLRDLDQLFCGMRPCHILWHYRMKEPAECRVCRQARVHGYKASQAVRVVACEKSA</sequence>
<organism evidence="2 3">
    <name type="scientific">Trichoderma ghanense</name>
    <dbReference type="NCBI Taxonomy" id="65468"/>
    <lineage>
        <taxon>Eukaryota</taxon>
        <taxon>Fungi</taxon>
        <taxon>Dikarya</taxon>
        <taxon>Ascomycota</taxon>
        <taxon>Pezizomycotina</taxon>
        <taxon>Sordariomycetes</taxon>
        <taxon>Hypocreomycetidae</taxon>
        <taxon>Hypocreales</taxon>
        <taxon>Hypocreaceae</taxon>
        <taxon>Trichoderma</taxon>
    </lineage>
</organism>